<accession>A0ABU2FF85</accession>
<keyword evidence="3" id="KW-0547">Nucleotide-binding</keyword>
<evidence type="ECO:0000259" key="5">
    <source>
        <dbReference type="PROSITE" id="PS50893"/>
    </source>
</evidence>
<keyword evidence="7" id="KW-1185">Reference proteome</keyword>
<dbReference type="PROSITE" id="PS00211">
    <property type="entry name" value="ABC_TRANSPORTER_1"/>
    <property type="match status" value="1"/>
</dbReference>
<feature type="domain" description="ABC transporter" evidence="5">
    <location>
        <begin position="4"/>
        <end position="229"/>
    </location>
</feature>
<dbReference type="InterPro" id="IPR003593">
    <property type="entry name" value="AAA+_ATPase"/>
</dbReference>
<dbReference type="Pfam" id="PF13732">
    <property type="entry name" value="DrrA1-3_C"/>
    <property type="match status" value="1"/>
</dbReference>
<dbReference type="InterPro" id="IPR003439">
    <property type="entry name" value="ABC_transporter-like_ATP-bd"/>
</dbReference>
<organism evidence="6 7">
    <name type="scientific">Haloarcula saliterrae</name>
    <dbReference type="NCBI Taxonomy" id="2950534"/>
    <lineage>
        <taxon>Archaea</taxon>
        <taxon>Methanobacteriati</taxon>
        <taxon>Methanobacteriota</taxon>
        <taxon>Stenosarchaea group</taxon>
        <taxon>Halobacteria</taxon>
        <taxon>Halobacteriales</taxon>
        <taxon>Haloarculaceae</taxon>
        <taxon>Haloarcula</taxon>
    </lineage>
</organism>
<proteinExistence type="inferred from homology"/>
<dbReference type="CDD" id="cd03230">
    <property type="entry name" value="ABC_DR_subfamily_A"/>
    <property type="match status" value="1"/>
</dbReference>
<dbReference type="Proteomes" id="UP001259659">
    <property type="component" value="Unassembled WGS sequence"/>
</dbReference>
<dbReference type="RefSeq" id="WP_310920698.1">
    <property type="nucleotide sequence ID" value="NZ_JAMQON010000005.1"/>
</dbReference>
<dbReference type="PANTHER" id="PTHR43335:SF4">
    <property type="entry name" value="ABC TRANSPORTER, ATP-BINDING PROTEIN"/>
    <property type="match status" value="1"/>
</dbReference>
<sequence length="304" mass="32874">MAAIDAVDVSKQYRKQVALDRVDFEVEEGETFGFLGPNGAGKSTFINMLLDFAKPTEGSVSIFGYDCQRAGVAARERVGVLPEGYSVFEGLTGRQHIEYAINSKEVDDDPIEILDRVGIRGDADRQASEYSKGMAQRLVLGMALVGEPDLLILDEPSTGLDPNGAAQMREILREENARGATVFFSSHILEQVEAVCDRVGILQDGELVAVDTIAGLRSSLGGGTKLVITVAEFVEGMLEAIRAVDGVETVVTAGDQTIEVTCVDDAKMDILVELRSLGVDVVNFRTDEASLEDMFIEYTGARNR</sequence>
<evidence type="ECO:0000313" key="6">
    <source>
        <dbReference type="EMBL" id="MDS0260924.1"/>
    </source>
</evidence>
<dbReference type="PANTHER" id="PTHR43335">
    <property type="entry name" value="ABC TRANSPORTER, ATP-BINDING PROTEIN"/>
    <property type="match status" value="1"/>
</dbReference>
<protein>
    <submittedName>
        <fullName evidence="6">ABC transporter ATP-binding protein</fullName>
    </submittedName>
</protein>
<evidence type="ECO:0000256" key="2">
    <source>
        <dbReference type="ARBA" id="ARBA00022448"/>
    </source>
</evidence>
<dbReference type="Gene3D" id="3.40.50.300">
    <property type="entry name" value="P-loop containing nucleotide triphosphate hydrolases"/>
    <property type="match status" value="1"/>
</dbReference>
<comment type="similarity">
    <text evidence="1">Belongs to the ABC transporter superfamily.</text>
</comment>
<evidence type="ECO:0000313" key="7">
    <source>
        <dbReference type="Proteomes" id="UP001259659"/>
    </source>
</evidence>
<reference evidence="6 7" key="1">
    <citation type="submission" date="2022-06" db="EMBL/GenBank/DDBJ databases">
        <title>Haloarcula sp. a new haloarchaeum isolate from saline soil.</title>
        <authorList>
            <person name="Strakova D."/>
            <person name="Galisteo C."/>
            <person name="Sanchez-Porro C."/>
            <person name="Ventosa A."/>
        </authorList>
    </citation>
    <scope>NUCLEOTIDE SEQUENCE [LARGE SCALE GENOMIC DNA]</scope>
    <source>
        <strain evidence="6 7">S1CR25-12</strain>
    </source>
</reference>
<dbReference type="EMBL" id="JAMQON010000005">
    <property type="protein sequence ID" value="MDS0260924.1"/>
    <property type="molecule type" value="Genomic_DNA"/>
</dbReference>
<dbReference type="PROSITE" id="PS50893">
    <property type="entry name" value="ABC_TRANSPORTER_2"/>
    <property type="match status" value="1"/>
</dbReference>
<dbReference type="GO" id="GO:0005524">
    <property type="term" value="F:ATP binding"/>
    <property type="evidence" value="ECO:0007669"/>
    <property type="project" value="UniProtKB-KW"/>
</dbReference>
<dbReference type="InterPro" id="IPR025302">
    <property type="entry name" value="DrrA1/2-like_C"/>
</dbReference>
<dbReference type="InterPro" id="IPR017871">
    <property type="entry name" value="ABC_transporter-like_CS"/>
</dbReference>
<gene>
    <name evidence="6" type="ORF">NDI56_16100</name>
</gene>
<keyword evidence="4 6" id="KW-0067">ATP-binding</keyword>
<comment type="caution">
    <text evidence="6">The sequence shown here is derived from an EMBL/GenBank/DDBJ whole genome shotgun (WGS) entry which is preliminary data.</text>
</comment>
<dbReference type="Pfam" id="PF00005">
    <property type="entry name" value="ABC_tran"/>
    <property type="match status" value="1"/>
</dbReference>
<name>A0ABU2FF85_9EURY</name>
<dbReference type="InterPro" id="IPR027417">
    <property type="entry name" value="P-loop_NTPase"/>
</dbReference>
<evidence type="ECO:0000256" key="3">
    <source>
        <dbReference type="ARBA" id="ARBA00022741"/>
    </source>
</evidence>
<dbReference type="SMART" id="SM00382">
    <property type="entry name" value="AAA"/>
    <property type="match status" value="1"/>
</dbReference>
<keyword evidence="2" id="KW-0813">Transport</keyword>
<dbReference type="SUPFAM" id="SSF52540">
    <property type="entry name" value="P-loop containing nucleoside triphosphate hydrolases"/>
    <property type="match status" value="1"/>
</dbReference>
<evidence type="ECO:0000256" key="1">
    <source>
        <dbReference type="ARBA" id="ARBA00005417"/>
    </source>
</evidence>
<evidence type="ECO:0000256" key="4">
    <source>
        <dbReference type="ARBA" id="ARBA00022840"/>
    </source>
</evidence>